<dbReference type="PROSITE" id="PS50850">
    <property type="entry name" value="MFS"/>
    <property type="match status" value="1"/>
</dbReference>
<organism evidence="8 9">
    <name type="scientific">Strongyloides venezuelensis</name>
    <name type="common">Threadworm</name>
    <dbReference type="NCBI Taxonomy" id="75913"/>
    <lineage>
        <taxon>Eukaryota</taxon>
        <taxon>Metazoa</taxon>
        <taxon>Ecdysozoa</taxon>
        <taxon>Nematoda</taxon>
        <taxon>Chromadorea</taxon>
        <taxon>Rhabditida</taxon>
        <taxon>Tylenchina</taxon>
        <taxon>Panagrolaimomorpha</taxon>
        <taxon>Strongyloidoidea</taxon>
        <taxon>Strongyloididae</taxon>
        <taxon>Strongyloides</taxon>
    </lineage>
</organism>
<keyword evidence="5 6" id="KW-0472">Membrane</keyword>
<dbReference type="GO" id="GO:0022857">
    <property type="term" value="F:transmembrane transporter activity"/>
    <property type="evidence" value="ECO:0007669"/>
    <property type="project" value="InterPro"/>
</dbReference>
<dbReference type="Pfam" id="PF07690">
    <property type="entry name" value="MFS_1"/>
    <property type="match status" value="2"/>
</dbReference>
<evidence type="ECO:0000256" key="2">
    <source>
        <dbReference type="ARBA" id="ARBA00022448"/>
    </source>
</evidence>
<dbReference type="SUPFAM" id="SSF103473">
    <property type="entry name" value="MFS general substrate transporter"/>
    <property type="match status" value="1"/>
</dbReference>
<dbReference type="InterPro" id="IPR051068">
    <property type="entry name" value="MFS_Domain-Containing_Protein"/>
</dbReference>
<dbReference type="InterPro" id="IPR036259">
    <property type="entry name" value="MFS_trans_sf"/>
</dbReference>
<evidence type="ECO:0000256" key="1">
    <source>
        <dbReference type="ARBA" id="ARBA00004127"/>
    </source>
</evidence>
<evidence type="ECO:0000256" key="5">
    <source>
        <dbReference type="ARBA" id="ARBA00023136"/>
    </source>
</evidence>
<feature type="transmembrane region" description="Helical" evidence="6">
    <location>
        <begin position="25"/>
        <end position="44"/>
    </location>
</feature>
<evidence type="ECO:0000313" key="9">
    <source>
        <dbReference type="WBParaSite" id="SVE_0200400.1"/>
    </source>
</evidence>
<protein>
    <submittedName>
        <fullName evidence="9">MFS domain-containing protein</fullName>
    </submittedName>
</protein>
<feature type="transmembrane region" description="Helical" evidence="6">
    <location>
        <begin position="425"/>
        <end position="446"/>
    </location>
</feature>
<reference evidence="9" key="2">
    <citation type="submission" date="2015-08" db="UniProtKB">
        <authorList>
            <consortium name="WormBaseParasite"/>
        </authorList>
    </citation>
    <scope>IDENTIFICATION</scope>
</reference>
<dbReference type="PANTHER" id="PTHR23510:SF3">
    <property type="entry name" value="MAJOR FACILITATOR SUPERFAMILY DOMAIN-CONTAINING PROTEIN 8"/>
    <property type="match status" value="1"/>
</dbReference>
<feature type="transmembrane region" description="Helical" evidence="6">
    <location>
        <begin position="64"/>
        <end position="83"/>
    </location>
</feature>
<feature type="transmembrane region" description="Helical" evidence="6">
    <location>
        <begin position="158"/>
        <end position="180"/>
    </location>
</feature>
<keyword evidence="2" id="KW-0813">Transport</keyword>
<feature type="domain" description="Major facilitator superfamily (MFS) profile" evidence="7">
    <location>
        <begin position="27"/>
        <end position="475"/>
    </location>
</feature>
<sequence length="490" mass="55220">MFFKSYIKKGKKYFKRNVGEDETNWLSLLIASSLSFSSAVQYSVFFSSMWPFLTILDSNVSQSFFGYVVGAYSIGVMIFSPLFGYWSNRVGSIKYPLYAALISQLIGNIIYFNLENFSFGNKYWLFISRVFIGIGSSQTSLFKSYGATASSKKDRTKALAFVTGGFSIGMTIGPAFNLMFTPIGYPGIRVFGININMYTLPGLVGVVTNFVSIFIIFFLFKEHYAGVVNKEGKKTENYQKIPKADKIAIFIVNLTRFCQLLIISSLEAITSPFSLMIFGMTRLDSINACSVAHGFLGLNAFAVYFVYILFKLEKYFQFRNTIIVGICGLVLFHGLTYPYSFMSPVPVYNSTEYEETKFYNETEPVGCDVDKFPWCNYMTMPVSPLYFFILYGSVIGISFPLINVSMNTLFSQILGPRRQGTQTGLVGFFGGLGQLVGPVIFTTLYSEYGPRVVWGSTIGMIFVVLSSWIIFYRRMVSLKYETDSIETTKI</sequence>
<proteinExistence type="predicted"/>
<evidence type="ECO:0000256" key="6">
    <source>
        <dbReference type="SAM" id="Phobius"/>
    </source>
</evidence>
<evidence type="ECO:0000313" key="8">
    <source>
        <dbReference type="Proteomes" id="UP000035680"/>
    </source>
</evidence>
<feature type="transmembrane region" description="Helical" evidence="6">
    <location>
        <begin position="385"/>
        <end position="404"/>
    </location>
</feature>
<dbReference type="CDD" id="cd17326">
    <property type="entry name" value="MFS_MFSD8"/>
    <property type="match status" value="1"/>
</dbReference>
<dbReference type="Gene3D" id="1.20.1250.20">
    <property type="entry name" value="MFS general substrate transporter like domains"/>
    <property type="match status" value="1"/>
</dbReference>
<name>A0A0K0EZP4_STRVS</name>
<evidence type="ECO:0000256" key="4">
    <source>
        <dbReference type="ARBA" id="ARBA00022989"/>
    </source>
</evidence>
<reference evidence="8" key="1">
    <citation type="submission" date="2014-07" db="EMBL/GenBank/DDBJ databases">
        <authorList>
            <person name="Martin A.A"/>
            <person name="De Silva N."/>
        </authorList>
    </citation>
    <scope>NUCLEOTIDE SEQUENCE</scope>
</reference>
<dbReference type="GO" id="GO:0012505">
    <property type="term" value="C:endomembrane system"/>
    <property type="evidence" value="ECO:0007669"/>
    <property type="project" value="UniProtKB-SubCell"/>
</dbReference>
<dbReference type="Proteomes" id="UP000035680">
    <property type="component" value="Unassembled WGS sequence"/>
</dbReference>
<feature type="transmembrane region" description="Helical" evidence="6">
    <location>
        <begin position="452"/>
        <end position="471"/>
    </location>
</feature>
<dbReference type="InterPro" id="IPR011701">
    <property type="entry name" value="MFS"/>
</dbReference>
<feature type="transmembrane region" description="Helical" evidence="6">
    <location>
        <begin position="290"/>
        <end position="310"/>
    </location>
</feature>
<evidence type="ECO:0000256" key="3">
    <source>
        <dbReference type="ARBA" id="ARBA00022692"/>
    </source>
</evidence>
<feature type="transmembrane region" description="Helical" evidence="6">
    <location>
        <begin position="200"/>
        <end position="220"/>
    </location>
</feature>
<comment type="subcellular location">
    <subcellularLocation>
        <location evidence="1">Endomembrane system</location>
        <topology evidence="1">Multi-pass membrane protein</topology>
    </subcellularLocation>
</comment>
<dbReference type="AlphaFoldDB" id="A0A0K0EZP4"/>
<accession>A0A0K0EZP4</accession>
<keyword evidence="3 6" id="KW-0812">Transmembrane</keyword>
<dbReference type="InterPro" id="IPR020846">
    <property type="entry name" value="MFS_dom"/>
</dbReference>
<feature type="transmembrane region" description="Helical" evidence="6">
    <location>
        <begin position="322"/>
        <end position="340"/>
    </location>
</feature>
<dbReference type="PANTHER" id="PTHR23510">
    <property type="entry name" value="INNER MEMBRANE TRANSPORT PROTEIN YAJR"/>
    <property type="match status" value="1"/>
</dbReference>
<dbReference type="WBParaSite" id="SVE_0200400.1">
    <property type="protein sequence ID" value="SVE_0200400.1"/>
    <property type="gene ID" value="SVE_0200400"/>
</dbReference>
<feature type="transmembrane region" description="Helical" evidence="6">
    <location>
        <begin position="247"/>
        <end position="270"/>
    </location>
</feature>
<keyword evidence="8" id="KW-1185">Reference proteome</keyword>
<dbReference type="GO" id="GO:0005765">
    <property type="term" value="C:lysosomal membrane"/>
    <property type="evidence" value="ECO:0007669"/>
    <property type="project" value="TreeGrafter"/>
</dbReference>
<evidence type="ECO:0000259" key="7">
    <source>
        <dbReference type="PROSITE" id="PS50850"/>
    </source>
</evidence>
<keyword evidence="4 6" id="KW-1133">Transmembrane helix</keyword>